<keyword evidence="3" id="KW-1185">Reference proteome</keyword>
<sequence>MSRGKEPRKENDGRMKRRRRRCGDAGGRIDGVEGQKEVRRCMRCRKCRGGWRAEMEGKEVWKMRK</sequence>
<protein>
    <submittedName>
        <fullName evidence="2">Uncharacterized protein</fullName>
    </submittedName>
</protein>
<gene>
    <name evidence="2" type="ORF">DVH24_015955</name>
</gene>
<dbReference type="AlphaFoldDB" id="A0A498JDV2"/>
<dbReference type="EMBL" id="RDQH01000333">
    <property type="protein sequence ID" value="RXH93888.1"/>
    <property type="molecule type" value="Genomic_DNA"/>
</dbReference>
<proteinExistence type="predicted"/>
<evidence type="ECO:0000313" key="2">
    <source>
        <dbReference type="EMBL" id="RXH93888.1"/>
    </source>
</evidence>
<evidence type="ECO:0000256" key="1">
    <source>
        <dbReference type="SAM" id="MobiDB-lite"/>
    </source>
</evidence>
<accession>A0A498JDV2</accession>
<name>A0A498JDV2_MALDO</name>
<feature type="compositionally biased region" description="Basic and acidic residues" evidence="1">
    <location>
        <begin position="1"/>
        <end position="14"/>
    </location>
</feature>
<organism evidence="2 3">
    <name type="scientific">Malus domestica</name>
    <name type="common">Apple</name>
    <name type="synonym">Pyrus malus</name>
    <dbReference type="NCBI Taxonomy" id="3750"/>
    <lineage>
        <taxon>Eukaryota</taxon>
        <taxon>Viridiplantae</taxon>
        <taxon>Streptophyta</taxon>
        <taxon>Embryophyta</taxon>
        <taxon>Tracheophyta</taxon>
        <taxon>Spermatophyta</taxon>
        <taxon>Magnoliopsida</taxon>
        <taxon>eudicotyledons</taxon>
        <taxon>Gunneridae</taxon>
        <taxon>Pentapetalae</taxon>
        <taxon>rosids</taxon>
        <taxon>fabids</taxon>
        <taxon>Rosales</taxon>
        <taxon>Rosaceae</taxon>
        <taxon>Amygdaloideae</taxon>
        <taxon>Maleae</taxon>
        <taxon>Malus</taxon>
    </lineage>
</organism>
<reference evidence="2 3" key="1">
    <citation type="submission" date="2018-10" db="EMBL/GenBank/DDBJ databases">
        <title>A high-quality apple genome assembly.</title>
        <authorList>
            <person name="Hu J."/>
        </authorList>
    </citation>
    <scope>NUCLEOTIDE SEQUENCE [LARGE SCALE GENOMIC DNA]</scope>
    <source>
        <strain evidence="3">cv. HFTH1</strain>
        <tissue evidence="2">Young leaf</tissue>
    </source>
</reference>
<comment type="caution">
    <text evidence="2">The sequence shown here is derived from an EMBL/GenBank/DDBJ whole genome shotgun (WGS) entry which is preliminary data.</text>
</comment>
<evidence type="ECO:0000313" key="3">
    <source>
        <dbReference type="Proteomes" id="UP000290289"/>
    </source>
</evidence>
<dbReference type="Proteomes" id="UP000290289">
    <property type="component" value="Chromosome 7"/>
</dbReference>
<feature type="region of interest" description="Disordered" evidence="1">
    <location>
        <begin position="1"/>
        <end position="29"/>
    </location>
</feature>